<comment type="caution">
    <text evidence="2">The sequence shown here is derived from an EMBL/GenBank/DDBJ whole genome shotgun (WGS) entry which is preliminary data.</text>
</comment>
<dbReference type="InterPro" id="IPR052353">
    <property type="entry name" value="Benzoxazolinone_Detox_Enz"/>
</dbReference>
<dbReference type="PANTHER" id="PTHR30212:SF2">
    <property type="entry name" value="PROTEIN YIIM"/>
    <property type="match status" value="1"/>
</dbReference>
<dbReference type="Pfam" id="PF03473">
    <property type="entry name" value="MOSC"/>
    <property type="match status" value="1"/>
</dbReference>
<dbReference type="Pfam" id="PF03475">
    <property type="entry name" value="YiiM_3-alpha"/>
    <property type="match status" value="1"/>
</dbReference>
<organism evidence="2 3">
    <name type="scientific">Hymenobacter elongatus</name>
    <dbReference type="NCBI Taxonomy" id="877208"/>
    <lineage>
        <taxon>Bacteria</taxon>
        <taxon>Pseudomonadati</taxon>
        <taxon>Bacteroidota</taxon>
        <taxon>Cytophagia</taxon>
        <taxon>Cytophagales</taxon>
        <taxon>Hymenobacteraceae</taxon>
        <taxon>Hymenobacter</taxon>
    </lineage>
</organism>
<dbReference type="OrthoDB" id="9786134at2"/>
<gene>
    <name evidence="2" type="ORF">E5J99_18155</name>
</gene>
<dbReference type="GO" id="GO:0030170">
    <property type="term" value="F:pyridoxal phosphate binding"/>
    <property type="evidence" value="ECO:0007669"/>
    <property type="project" value="InterPro"/>
</dbReference>
<evidence type="ECO:0000313" key="3">
    <source>
        <dbReference type="Proteomes" id="UP000297739"/>
    </source>
</evidence>
<proteinExistence type="predicted"/>
<dbReference type="Proteomes" id="UP000297739">
    <property type="component" value="Unassembled WGS sequence"/>
</dbReference>
<dbReference type="GO" id="GO:0030151">
    <property type="term" value="F:molybdenum ion binding"/>
    <property type="evidence" value="ECO:0007669"/>
    <property type="project" value="InterPro"/>
</dbReference>
<reference evidence="2 3" key="1">
    <citation type="submission" date="2019-04" db="EMBL/GenBank/DDBJ databases">
        <authorList>
            <person name="Feng G."/>
            <person name="Zhang J."/>
            <person name="Zhu H."/>
        </authorList>
    </citation>
    <scope>NUCLEOTIDE SEQUENCE [LARGE SCALE GENOMIC DNA]</scope>
    <source>
        <strain evidence="2 3">JCM 17223</strain>
    </source>
</reference>
<dbReference type="InterPro" id="IPR005302">
    <property type="entry name" value="MoCF_Sase_C"/>
</dbReference>
<dbReference type="InterPro" id="IPR005163">
    <property type="entry name" value="Tri_helical_YiiM-like"/>
</dbReference>
<sequence length="255" mass="28655">MHRAFFILAAMMTVRPVSLSLPLASIRVGQPETFGGDAATEPPGRLWVSSIRKAEITGPVWLDTLNLAGDAQADQKNHGGLDQSLCVYPGVHYHHWAERLGRPLPPGSFGENLTLAGEWREQDVCLGDVFSFGEAVVQISQPRSPCYKLGRRWQLPLLPKWLQDSGRTGWYMRVLQPGLVAPTDTLELTERLYSEWPLTLVNSVKYERREELAVVHALAECPALGEFWRRKMRGRLLGDMPLYDDANRLEGPANR</sequence>
<name>A0A4Z0PFR2_9BACT</name>
<keyword evidence="3" id="KW-1185">Reference proteome</keyword>
<dbReference type="PROSITE" id="PS51340">
    <property type="entry name" value="MOSC"/>
    <property type="match status" value="1"/>
</dbReference>
<dbReference type="Gene3D" id="2.40.33.20">
    <property type="entry name" value="PK beta-barrel domain-like"/>
    <property type="match status" value="1"/>
</dbReference>
<feature type="domain" description="MOSC" evidence="1">
    <location>
        <begin position="54"/>
        <end position="189"/>
    </location>
</feature>
<dbReference type="PANTHER" id="PTHR30212">
    <property type="entry name" value="PROTEIN YIIM"/>
    <property type="match status" value="1"/>
</dbReference>
<protein>
    <submittedName>
        <fullName evidence="2">MOSC domain-containing protein</fullName>
    </submittedName>
</protein>
<dbReference type="InterPro" id="IPR011037">
    <property type="entry name" value="Pyrv_Knase-like_insert_dom_sf"/>
</dbReference>
<evidence type="ECO:0000313" key="2">
    <source>
        <dbReference type="EMBL" id="TGE13990.1"/>
    </source>
</evidence>
<dbReference type="AlphaFoldDB" id="A0A4Z0PFR2"/>
<dbReference type="GO" id="GO:0003824">
    <property type="term" value="F:catalytic activity"/>
    <property type="evidence" value="ECO:0007669"/>
    <property type="project" value="InterPro"/>
</dbReference>
<dbReference type="EMBL" id="SRLD01000045">
    <property type="protein sequence ID" value="TGE13990.1"/>
    <property type="molecule type" value="Genomic_DNA"/>
</dbReference>
<dbReference type="SUPFAM" id="SSF50800">
    <property type="entry name" value="PK beta-barrel domain-like"/>
    <property type="match status" value="1"/>
</dbReference>
<evidence type="ECO:0000259" key="1">
    <source>
        <dbReference type="PROSITE" id="PS51340"/>
    </source>
</evidence>
<accession>A0A4Z0PFR2</accession>